<dbReference type="OrthoDB" id="9804747at2"/>
<dbReference type="PROSITE" id="PS51831">
    <property type="entry name" value="HD"/>
    <property type="match status" value="1"/>
</dbReference>
<protein>
    <submittedName>
        <fullName evidence="3">Cyclic di-GMP phosphodiesterase response regulator RpfG</fullName>
        <ecNumber evidence="3">3.1.4.52</ecNumber>
    </submittedName>
</protein>
<dbReference type="CDD" id="cd00077">
    <property type="entry name" value="HDc"/>
    <property type="match status" value="1"/>
</dbReference>
<dbReference type="KEGG" id="rml:FF011L_47320"/>
<dbReference type="EC" id="3.1.4.52" evidence="3"/>
<dbReference type="EMBL" id="CP036262">
    <property type="protein sequence ID" value="QDS95930.1"/>
    <property type="molecule type" value="Genomic_DNA"/>
</dbReference>
<reference evidence="3 4" key="1">
    <citation type="submission" date="2019-02" db="EMBL/GenBank/DDBJ databases">
        <title>Deep-cultivation of Planctomycetes and their phenomic and genomic characterization uncovers novel biology.</title>
        <authorList>
            <person name="Wiegand S."/>
            <person name="Jogler M."/>
            <person name="Boedeker C."/>
            <person name="Pinto D."/>
            <person name="Vollmers J."/>
            <person name="Rivas-Marin E."/>
            <person name="Kohn T."/>
            <person name="Peeters S.H."/>
            <person name="Heuer A."/>
            <person name="Rast P."/>
            <person name="Oberbeckmann S."/>
            <person name="Bunk B."/>
            <person name="Jeske O."/>
            <person name="Meyerdierks A."/>
            <person name="Storesund J.E."/>
            <person name="Kallscheuer N."/>
            <person name="Luecker S."/>
            <person name="Lage O.M."/>
            <person name="Pohl T."/>
            <person name="Merkel B.J."/>
            <person name="Hornburger P."/>
            <person name="Mueller R.-W."/>
            <person name="Bruemmer F."/>
            <person name="Labrenz M."/>
            <person name="Spormann A.M."/>
            <person name="Op den Camp H."/>
            <person name="Overmann J."/>
            <person name="Amann R."/>
            <person name="Jetten M.S.M."/>
            <person name="Mascher T."/>
            <person name="Medema M.H."/>
            <person name="Devos D.P."/>
            <person name="Kaster A.-K."/>
            <person name="Ovreas L."/>
            <person name="Rohde M."/>
            <person name="Galperin M.Y."/>
            <person name="Jogler C."/>
        </authorList>
    </citation>
    <scope>NUCLEOTIDE SEQUENCE [LARGE SCALE GENOMIC DNA]</scope>
    <source>
        <strain evidence="3 4">FF011L</strain>
    </source>
</reference>
<dbReference type="RefSeq" id="WP_145354146.1">
    <property type="nucleotide sequence ID" value="NZ_CP036262.1"/>
</dbReference>
<dbReference type="Proteomes" id="UP000320672">
    <property type="component" value="Chromosome"/>
</dbReference>
<dbReference type="InterPro" id="IPR037522">
    <property type="entry name" value="HD_GYP_dom"/>
</dbReference>
<proteinExistence type="predicted"/>
<dbReference type="GO" id="GO:0071111">
    <property type="term" value="F:cyclic-guanylate-specific phosphodiesterase activity"/>
    <property type="evidence" value="ECO:0007669"/>
    <property type="project" value="UniProtKB-EC"/>
</dbReference>
<dbReference type="Pfam" id="PF13487">
    <property type="entry name" value="HD_5"/>
    <property type="match status" value="1"/>
</dbReference>
<sequence>MTAPHYMLPAASLLKVQELREALRQQFDSRFSMWMVCDGVLESVEPLPESHAQIQHDLLDELFSREPLLSGVHIETVDGIDWVVQAVANEADEVIWLVGQSKQDRHQLLRRMAESTSTSFANSQALIEAKTCLAEYADQVTNDFEELAWLRLLAEHIEVCDLRSSLESVCAHVLPPLRQLVNAEFVALLSYPQDPSGQLIESNLECSYSLGELKLDLEFWAKQVGAVDVRSGNPFVRNSSPFANRETPLGSGETGIRNYILVPICRAGHTFGWLMVANRAVMGSNAQDLRVNATCLSGWEFGTFEAGVVNAAAIMLGTHAWNLKLYHEREMLLLGVVRSLINAVDAKDAYTCGHSDRVAAIGQQIARQMDLDTADCERIYMAGLLHDLGKIGVPDEVLSKPGRLTDEEYESIQQHPQIGYSILQHVKQLEYVLPGVLHHHESFDGSGYPQGLTGDSIPLFGRVLAVADAFDAMTSTRSYRKAMPVEKAHKILREGAGQQWDPDVVKAFFQASPAIEAICDQPDPLDQANELSSRLMSNPLESIDAISAAVSALERLNA</sequence>
<dbReference type="InterPro" id="IPR003607">
    <property type="entry name" value="HD/PDEase_dom"/>
</dbReference>
<dbReference type="Gene3D" id="1.10.3210.10">
    <property type="entry name" value="Hypothetical protein af1432"/>
    <property type="match status" value="1"/>
</dbReference>
<dbReference type="PANTHER" id="PTHR43155">
    <property type="entry name" value="CYCLIC DI-GMP PHOSPHODIESTERASE PA4108-RELATED"/>
    <property type="match status" value="1"/>
</dbReference>
<keyword evidence="4" id="KW-1185">Reference proteome</keyword>
<evidence type="ECO:0000313" key="4">
    <source>
        <dbReference type="Proteomes" id="UP000320672"/>
    </source>
</evidence>
<dbReference type="PROSITE" id="PS51832">
    <property type="entry name" value="HD_GYP"/>
    <property type="match status" value="1"/>
</dbReference>
<name>A0A517MM48_9BACT</name>
<dbReference type="SUPFAM" id="SSF109604">
    <property type="entry name" value="HD-domain/PDEase-like"/>
    <property type="match status" value="1"/>
</dbReference>
<dbReference type="AlphaFoldDB" id="A0A517MM48"/>
<keyword evidence="3" id="KW-0378">Hydrolase</keyword>
<feature type="domain" description="HD" evidence="1">
    <location>
        <begin position="351"/>
        <end position="473"/>
    </location>
</feature>
<evidence type="ECO:0000259" key="2">
    <source>
        <dbReference type="PROSITE" id="PS51832"/>
    </source>
</evidence>
<evidence type="ECO:0000259" key="1">
    <source>
        <dbReference type="PROSITE" id="PS51831"/>
    </source>
</evidence>
<dbReference type="SMART" id="SM00471">
    <property type="entry name" value="HDc"/>
    <property type="match status" value="1"/>
</dbReference>
<dbReference type="InterPro" id="IPR006674">
    <property type="entry name" value="HD_domain"/>
</dbReference>
<dbReference type="SUPFAM" id="SSF55781">
    <property type="entry name" value="GAF domain-like"/>
    <property type="match status" value="1"/>
</dbReference>
<feature type="domain" description="HD-GYP" evidence="2">
    <location>
        <begin position="329"/>
        <end position="524"/>
    </location>
</feature>
<evidence type="ECO:0000313" key="3">
    <source>
        <dbReference type="EMBL" id="QDS95930.1"/>
    </source>
</evidence>
<dbReference type="PANTHER" id="PTHR43155:SF2">
    <property type="entry name" value="CYCLIC DI-GMP PHOSPHODIESTERASE PA4108"/>
    <property type="match status" value="1"/>
</dbReference>
<organism evidence="3 4">
    <name type="scientific">Roseimaritima multifibrata</name>
    <dbReference type="NCBI Taxonomy" id="1930274"/>
    <lineage>
        <taxon>Bacteria</taxon>
        <taxon>Pseudomonadati</taxon>
        <taxon>Planctomycetota</taxon>
        <taxon>Planctomycetia</taxon>
        <taxon>Pirellulales</taxon>
        <taxon>Pirellulaceae</taxon>
        <taxon>Roseimaritima</taxon>
    </lineage>
</organism>
<accession>A0A517MM48</accession>
<gene>
    <name evidence="3" type="primary">rpfG_5</name>
    <name evidence="3" type="ORF">FF011L_47320</name>
</gene>